<keyword evidence="1" id="KW-1133">Transmembrane helix</keyword>
<comment type="caution">
    <text evidence="2">The sequence shown here is derived from an EMBL/GenBank/DDBJ whole genome shotgun (WGS) entry which is preliminary data.</text>
</comment>
<name>A0A2H0UEQ8_9BACT</name>
<dbReference type="AlphaFoldDB" id="A0A2H0UEQ8"/>
<feature type="transmembrane region" description="Helical" evidence="1">
    <location>
        <begin position="18"/>
        <end position="35"/>
    </location>
</feature>
<keyword evidence="1" id="KW-0472">Membrane</keyword>
<dbReference type="Proteomes" id="UP000229344">
    <property type="component" value="Unassembled WGS sequence"/>
</dbReference>
<accession>A0A2H0UEQ8</accession>
<organism evidence="2 3">
    <name type="scientific">Candidatus Kaiserbacteria bacterium CG10_big_fil_rev_8_21_14_0_10_47_16</name>
    <dbReference type="NCBI Taxonomy" id="1974608"/>
    <lineage>
        <taxon>Bacteria</taxon>
        <taxon>Candidatus Kaiseribacteriota</taxon>
    </lineage>
</organism>
<keyword evidence="1" id="KW-0812">Transmembrane</keyword>
<evidence type="ECO:0000313" key="3">
    <source>
        <dbReference type="Proteomes" id="UP000229344"/>
    </source>
</evidence>
<dbReference type="EMBL" id="PFBI01000001">
    <property type="protein sequence ID" value="PIR84892.1"/>
    <property type="molecule type" value="Genomic_DNA"/>
</dbReference>
<feature type="transmembrane region" description="Helical" evidence="1">
    <location>
        <begin position="55"/>
        <end position="76"/>
    </location>
</feature>
<sequence>MSIQEFLIGLLLFLNDRVIPLLIAIAFLVFIFNIARYFIIQNQSDTGHAKAKRNALYGILAFVIIVSLWGIVNLFVQSFGFNRAQGLSPDYFYTAPSNRNSAPSSAIPGS</sequence>
<protein>
    <submittedName>
        <fullName evidence="2">Uncharacterized protein</fullName>
    </submittedName>
</protein>
<gene>
    <name evidence="2" type="ORF">COU16_00010</name>
</gene>
<evidence type="ECO:0000256" key="1">
    <source>
        <dbReference type="SAM" id="Phobius"/>
    </source>
</evidence>
<reference evidence="3" key="1">
    <citation type="submission" date="2017-09" db="EMBL/GenBank/DDBJ databases">
        <title>Depth-based differentiation of microbial function through sediment-hosted aquifers and enrichment of novel symbionts in the deep terrestrial subsurface.</title>
        <authorList>
            <person name="Probst A.J."/>
            <person name="Ladd B."/>
            <person name="Jarett J.K."/>
            <person name="Geller-Mcgrath D.E."/>
            <person name="Sieber C.M.K."/>
            <person name="Emerson J.B."/>
            <person name="Anantharaman K."/>
            <person name="Thomas B.C."/>
            <person name="Malmstrom R."/>
            <person name="Stieglmeier M."/>
            <person name="Klingl A."/>
            <person name="Woyke T."/>
            <person name="Ryan C.M."/>
            <person name="Banfield J.F."/>
        </authorList>
    </citation>
    <scope>NUCLEOTIDE SEQUENCE [LARGE SCALE GENOMIC DNA]</scope>
</reference>
<proteinExistence type="predicted"/>
<evidence type="ECO:0000313" key="2">
    <source>
        <dbReference type="EMBL" id="PIR84892.1"/>
    </source>
</evidence>